<protein>
    <submittedName>
        <fullName evidence="1">Uncharacterized protein</fullName>
    </submittedName>
</protein>
<dbReference type="EMBL" id="LAZR01049817">
    <property type="protein sequence ID" value="KKK88750.1"/>
    <property type="molecule type" value="Genomic_DNA"/>
</dbReference>
<gene>
    <name evidence="1" type="ORF">LCGC14_2740010</name>
</gene>
<reference evidence="1" key="1">
    <citation type="journal article" date="2015" name="Nature">
        <title>Complex archaea that bridge the gap between prokaryotes and eukaryotes.</title>
        <authorList>
            <person name="Spang A."/>
            <person name="Saw J.H."/>
            <person name="Jorgensen S.L."/>
            <person name="Zaremba-Niedzwiedzka K."/>
            <person name="Martijn J."/>
            <person name="Lind A.E."/>
            <person name="van Eijk R."/>
            <person name="Schleper C."/>
            <person name="Guy L."/>
            <person name="Ettema T.J."/>
        </authorList>
    </citation>
    <scope>NUCLEOTIDE SEQUENCE</scope>
</reference>
<sequence>MPAAESNTGQVNEMARTLIDLEYRRHVRRYPCVVAVRRGVVKDCLPPVQACHVLHSGFGGKDVPDHYNLWPGCVVHHSEQHHIGRESFDKKYEFSVREIAERVGREILDGVEFPDQPYGMEVAHL</sequence>
<comment type="caution">
    <text evidence="1">The sequence shown here is derived from an EMBL/GenBank/DDBJ whole genome shotgun (WGS) entry which is preliminary data.</text>
</comment>
<proteinExistence type="predicted"/>
<dbReference type="AlphaFoldDB" id="A0A0F8ZRV6"/>
<evidence type="ECO:0000313" key="1">
    <source>
        <dbReference type="EMBL" id="KKK88750.1"/>
    </source>
</evidence>
<name>A0A0F8ZRV6_9ZZZZ</name>
<accession>A0A0F8ZRV6</accession>
<organism evidence="1">
    <name type="scientific">marine sediment metagenome</name>
    <dbReference type="NCBI Taxonomy" id="412755"/>
    <lineage>
        <taxon>unclassified sequences</taxon>
        <taxon>metagenomes</taxon>
        <taxon>ecological metagenomes</taxon>
    </lineage>
</organism>